<gene>
    <name evidence="1" type="ORF">LCGC14_1115690</name>
</gene>
<dbReference type="AlphaFoldDB" id="A0A0F9MA51"/>
<accession>A0A0F9MA51</accession>
<organism evidence="1">
    <name type="scientific">marine sediment metagenome</name>
    <dbReference type="NCBI Taxonomy" id="412755"/>
    <lineage>
        <taxon>unclassified sequences</taxon>
        <taxon>metagenomes</taxon>
        <taxon>ecological metagenomes</taxon>
    </lineage>
</organism>
<proteinExistence type="predicted"/>
<comment type="caution">
    <text evidence="1">The sequence shown here is derived from an EMBL/GenBank/DDBJ whole genome shotgun (WGS) entry which is preliminary data.</text>
</comment>
<name>A0A0F9MA51_9ZZZZ</name>
<dbReference type="EMBL" id="LAZR01005127">
    <property type="protein sequence ID" value="KKN02619.1"/>
    <property type="molecule type" value="Genomic_DNA"/>
</dbReference>
<evidence type="ECO:0000313" key="1">
    <source>
        <dbReference type="EMBL" id="KKN02619.1"/>
    </source>
</evidence>
<protein>
    <submittedName>
        <fullName evidence="1">Uncharacterized protein</fullName>
    </submittedName>
</protein>
<reference evidence="1" key="1">
    <citation type="journal article" date="2015" name="Nature">
        <title>Complex archaea that bridge the gap between prokaryotes and eukaryotes.</title>
        <authorList>
            <person name="Spang A."/>
            <person name="Saw J.H."/>
            <person name="Jorgensen S.L."/>
            <person name="Zaremba-Niedzwiedzka K."/>
            <person name="Martijn J."/>
            <person name="Lind A.E."/>
            <person name="van Eijk R."/>
            <person name="Schleper C."/>
            <person name="Guy L."/>
            <person name="Ettema T.J."/>
        </authorList>
    </citation>
    <scope>NUCLEOTIDE SEQUENCE</scope>
</reference>
<sequence>MSIEEILKMDIPDLEVNKEEWRNITDKLEETECLHHKMQISVSSLSILLDAEPIKHDINCKKCDEIAHFIIKYQKNYFIFIKERPNNFFRILGMNQNKLEELMKKLRERYIKLEMFMEVKNKNGKM</sequence>